<dbReference type="EMBL" id="CAJNYU010003597">
    <property type="protein sequence ID" value="CAF3685190.1"/>
    <property type="molecule type" value="Genomic_DNA"/>
</dbReference>
<evidence type="ECO:0000256" key="1">
    <source>
        <dbReference type="SAM" id="MobiDB-lite"/>
    </source>
</evidence>
<evidence type="ECO:0000313" key="2">
    <source>
        <dbReference type="EMBL" id="CAF3685190.1"/>
    </source>
</evidence>
<organism evidence="3 4">
    <name type="scientific">Rotaria socialis</name>
    <dbReference type="NCBI Taxonomy" id="392032"/>
    <lineage>
        <taxon>Eukaryota</taxon>
        <taxon>Metazoa</taxon>
        <taxon>Spiralia</taxon>
        <taxon>Gnathifera</taxon>
        <taxon>Rotifera</taxon>
        <taxon>Eurotatoria</taxon>
        <taxon>Bdelloidea</taxon>
        <taxon>Philodinida</taxon>
        <taxon>Philodinidae</taxon>
        <taxon>Rotaria</taxon>
    </lineage>
</organism>
<accession>A0A821GX32</accession>
<name>A0A821GX32_9BILA</name>
<feature type="compositionally biased region" description="Low complexity" evidence="1">
    <location>
        <begin position="1"/>
        <end position="12"/>
    </location>
</feature>
<evidence type="ECO:0000313" key="3">
    <source>
        <dbReference type="EMBL" id="CAF4672281.1"/>
    </source>
</evidence>
<feature type="compositionally biased region" description="Polar residues" evidence="1">
    <location>
        <begin position="13"/>
        <end position="27"/>
    </location>
</feature>
<proteinExistence type="predicted"/>
<dbReference type="Proteomes" id="UP000663869">
    <property type="component" value="Unassembled WGS sequence"/>
</dbReference>
<dbReference type="AlphaFoldDB" id="A0A821GX32"/>
<dbReference type="EMBL" id="CAJOBQ010006481">
    <property type="protein sequence ID" value="CAF4672281.1"/>
    <property type="molecule type" value="Genomic_DNA"/>
</dbReference>
<dbReference type="Proteomes" id="UP000663862">
    <property type="component" value="Unassembled WGS sequence"/>
</dbReference>
<sequence length="71" mass="8046">MSTEQQQQQQQQSNHESQSSKETSIKTTVPLPSLADFLHCYVPITRCQVNADILIPGRNDQENLGVQLHQK</sequence>
<reference evidence="3" key="1">
    <citation type="submission" date="2021-02" db="EMBL/GenBank/DDBJ databases">
        <authorList>
            <person name="Nowell W R."/>
        </authorList>
    </citation>
    <scope>NUCLEOTIDE SEQUENCE</scope>
</reference>
<protein>
    <submittedName>
        <fullName evidence="3">Uncharacterized protein</fullName>
    </submittedName>
</protein>
<evidence type="ECO:0000313" key="4">
    <source>
        <dbReference type="Proteomes" id="UP000663862"/>
    </source>
</evidence>
<comment type="caution">
    <text evidence="3">The sequence shown here is derived from an EMBL/GenBank/DDBJ whole genome shotgun (WGS) entry which is preliminary data.</text>
</comment>
<gene>
    <name evidence="2" type="ORF">FME351_LOCUS26651</name>
    <name evidence="3" type="ORF">TSG867_LOCUS31934</name>
</gene>
<feature type="region of interest" description="Disordered" evidence="1">
    <location>
        <begin position="1"/>
        <end position="27"/>
    </location>
</feature>